<sequence>MRSWEEYLLNTHPIEKLKTLEEFFWINPRLEKAEVAFSYSPLGKEAVLDAESRLRKFSPYIAEIFPETKEAGGIIESPLVEISSMKKTLEKLYEMNIRGSLLLKQDNALPISGSIKARGGIYEVLKYAETLAISHGLLKAGDDYLILKEKKCRDLFSRHSIVVGSTGNLGLSIGIISAALGFSAVVHMSSDARQWKKSLLRRKGVTVVEHEGDYSIAVETGRREAEENDSSHFIDDEHSVDLFLGYSTAAVRLQKQLKQMNIHVDRDHPLFVYLPCGVGGGPGGVAFGLKLAFGDDVHCFFAEPTHSPSMLLGLATQKHEKISISDIGLDNITAADGLAVGRPSGFVGELMSPFLAGCYTVKDSTLFYLLKHLADTENLYLEPSALAGMAGPAKLFRDGSAYLKEHALLEKMDNAAHIVWGTGGSMVPEEEMNMYYQQGASAYK</sequence>
<dbReference type="InterPro" id="IPR001926">
    <property type="entry name" value="TrpB-like_PALP"/>
</dbReference>
<gene>
    <name evidence="4" type="primary">dsdA</name>
    <name evidence="6" type="ORF">GJU40_16780</name>
</gene>
<comment type="caution">
    <text evidence="6">The sequence shown here is derived from an EMBL/GenBank/DDBJ whole genome shotgun (WGS) entry which is preliminary data.</text>
</comment>
<dbReference type="InterPro" id="IPR011780">
    <property type="entry name" value="D_Ser_am_lyase"/>
</dbReference>
<dbReference type="HAMAP" id="MF_01030">
    <property type="entry name" value="D_Ser_dehydrat"/>
    <property type="match status" value="1"/>
</dbReference>
<comment type="catalytic activity">
    <reaction evidence="4">
        <text>D-serine = pyruvate + NH4(+)</text>
        <dbReference type="Rhea" id="RHEA:13977"/>
        <dbReference type="ChEBI" id="CHEBI:15361"/>
        <dbReference type="ChEBI" id="CHEBI:28938"/>
        <dbReference type="ChEBI" id="CHEBI:35247"/>
        <dbReference type="EC" id="4.3.1.18"/>
    </reaction>
</comment>
<dbReference type="GO" id="GO:0036088">
    <property type="term" value="P:D-serine catabolic process"/>
    <property type="evidence" value="ECO:0007669"/>
    <property type="project" value="TreeGrafter"/>
</dbReference>
<dbReference type="AlphaFoldDB" id="A0A7X2J204"/>
<feature type="domain" description="Tryptophan synthase beta chain-like PALP" evidence="5">
    <location>
        <begin position="78"/>
        <end position="397"/>
    </location>
</feature>
<reference evidence="6 7" key="1">
    <citation type="submission" date="2019-11" db="EMBL/GenBank/DDBJ databases">
        <title>Bacillus lacus genome.</title>
        <authorList>
            <person name="Allen C.J."/>
            <person name="Newman J.D."/>
        </authorList>
    </citation>
    <scope>NUCLEOTIDE SEQUENCE [LARGE SCALE GENOMIC DNA]</scope>
    <source>
        <strain evidence="6 7">KCTC 33946</strain>
    </source>
</reference>
<dbReference type="NCBIfam" id="TIGR02035">
    <property type="entry name" value="D_Ser_am_lyase"/>
    <property type="match status" value="1"/>
</dbReference>
<keyword evidence="7" id="KW-1185">Reference proteome</keyword>
<keyword evidence="3 4" id="KW-0456">Lyase</keyword>
<evidence type="ECO:0000313" key="7">
    <source>
        <dbReference type="Proteomes" id="UP000448867"/>
    </source>
</evidence>
<comment type="cofactor">
    <cofactor evidence="1 4">
        <name>pyridoxal 5'-phosphate</name>
        <dbReference type="ChEBI" id="CHEBI:597326"/>
    </cofactor>
</comment>
<proteinExistence type="inferred from homology"/>
<dbReference type="GO" id="GO:0008721">
    <property type="term" value="F:D-serine ammonia-lyase activity"/>
    <property type="evidence" value="ECO:0007669"/>
    <property type="project" value="UniProtKB-EC"/>
</dbReference>
<dbReference type="EC" id="4.3.1.18" evidence="4"/>
<accession>A0A7X2J204</accession>
<dbReference type="PROSITE" id="PS00165">
    <property type="entry name" value="DEHYDRATASE_SER_THR"/>
    <property type="match status" value="1"/>
</dbReference>
<dbReference type="EMBL" id="WKKI01000046">
    <property type="protein sequence ID" value="MRX73799.1"/>
    <property type="molecule type" value="Genomic_DNA"/>
</dbReference>
<name>A0A7X2J204_9BACI</name>
<protein>
    <recommendedName>
        <fullName evidence="4">Probable D-serine dehydratase</fullName>
        <ecNumber evidence="4">4.3.1.18</ecNumber>
    </recommendedName>
    <alternativeName>
        <fullName evidence="4">D-serine deaminase</fullName>
        <shortName evidence="4">DSD</shortName>
    </alternativeName>
</protein>
<dbReference type="RefSeq" id="WP_425481239.1">
    <property type="nucleotide sequence ID" value="NZ_WKKI01000046.1"/>
</dbReference>
<dbReference type="InterPro" id="IPR000634">
    <property type="entry name" value="Ser/Thr_deHydtase_PyrdxlP-BS"/>
</dbReference>
<evidence type="ECO:0000256" key="1">
    <source>
        <dbReference type="ARBA" id="ARBA00001933"/>
    </source>
</evidence>
<evidence type="ECO:0000256" key="2">
    <source>
        <dbReference type="ARBA" id="ARBA00022898"/>
    </source>
</evidence>
<dbReference type="InterPro" id="IPR050147">
    <property type="entry name" value="Ser/Thr_Dehydratase"/>
</dbReference>
<dbReference type="PANTHER" id="PTHR48078:SF9">
    <property type="entry name" value="D-SERINE DEHYDRATASE"/>
    <property type="match status" value="1"/>
</dbReference>
<dbReference type="PANTHER" id="PTHR48078">
    <property type="entry name" value="THREONINE DEHYDRATASE, MITOCHONDRIAL-RELATED"/>
    <property type="match status" value="1"/>
</dbReference>
<evidence type="ECO:0000256" key="4">
    <source>
        <dbReference type="HAMAP-Rule" id="MF_01030"/>
    </source>
</evidence>
<keyword evidence="2 4" id="KW-0663">Pyridoxal phosphate</keyword>
<dbReference type="Proteomes" id="UP000448867">
    <property type="component" value="Unassembled WGS sequence"/>
</dbReference>
<dbReference type="GO" id="GO:0009097">
    <property type="term" value="P:isoleucine biosynthetic process"/>
    <property type="evidence" value="ECO:0007669"/>
    <property type="project" value="TreeGrafter"/>
</dbReference>
<dbReference type="Gene3D" id="3.40.50.1100">
    <property type="match status" value="2"/>
</dbReference>
<evidence type="ECO:0000259" key="5">
    <source>
        <dbReference type="Pfam" id="PF00291"/>
    </source>
</evidence>
<dbReference type="SUPFAM" id="SSF53686">
    <property type="entry name" value="Tryptophan synthase beta subunit-like PLP-dependent enzymes"/>
    <property type="match status" value="1"/>
</dbReference>
<dbReference type="GO" id="GO:0030170">
    <property type="term" value="F:pyridoxal phosphate binding"/>
    <property type="evidence" value="ECO:0007669"/>
    <property type="project" value="InterPro"/>
</dbReference>
<dbReference type="GO" id="GO:0016836">
    <property type="term" value="F:hydro-lyase activity"/>
    <property type="evidence" value="ECO:0007669"/>
    <property type="project" value="UniProtKB-UniRule"/>
</dbReference>
<dbReference type="InterPro" id="IPR036052">
    <property type="entry name" value="TrpB-like_PALP_sf"/>
</dbReference>
<organism evidence="6 7">
    <name type="scientific">Metabacillus lacus</name>
    <dbReference type="NCBI Taxonomy" id="1983721"/>
    <lineage>
        <taxon>Bacteria</taxon>
        <taxon>Bacillati</taxon>
        <taxon>Bacillota</taxon>
        <taxon>Bacilli</taxon>
        <taxon>Bacillales</taxon>
        <taxon>Bacillaceae</taxon>
        <taxon>Metabacillus</taxon>
    </lineage>
</organism>
<comment type="similarity">
    <text evidence="4">Belongs to the serine/threonine dehydratase family. DsdA subfamily.</text>
</comment>
<dbReference type="Pfam" id="PF00291">
    <property type="entry name" value="PALP"/>
    <property type="match status" value="1"/>
</dbReference>
<dbReference type="NCBIfam" id="NF002823">
    <property type="entry name" value="PRK02991.1"/>
    <property type="match status" value="1"/>
</dbReference>
<feature type="modified residue" description="N6-(pyridoxal phosphate)lysine" evidence="4">
    <location>
        <position position="116"/>
    </location>
</feature>
<evidence type="ECO:0000256" key="3">
    <source>
        <dbReference type="ARBA" id="ARBA00023239"/>
    </source>
</evidence>
<evidence type="ECO:0000313" key="6">
    <source>
        <dbReference type="EMBL" id="MRX73799.1"/>
    </source>
</evidence>